<feature type="compositionally biased region" description="Pro residues" evidence="1">
    <location>
        <begin position="1"/>
        <end position="11"/>
    </location>
</feature>
<dbReference type="AlphaFoldDB" id="A0A136JEI4"/>
<name>A0A136JEI4_9PEZI</name>
<keyword evidence="4" id="KW-1185">Reference proteome</keyword>
<evidence type="ECO:0000313" key="3">
    <source>
        <dbReference type="EMBL" id="KXJ95518.1"/>
    </source>
</evidence>
<accession>A0A136JEI4</accession>
<reference evidence="4" key="1">
    <citation type="submission" date="2016-02" db="EMBL/GenBank/DDBJ databases">
        <title>Draft genome sequence of Microdochium bolleyi, a fungal endophyte of beachgrass.</title>
        <authorList>
            <consortium name="DOE Joint Genome Institute"/>
            <person name="David A.S."/>
            <person name="May G."/>
            <person name="Haridas S."/>
            <person name="Lim J."/>
            <person name="Wang M."/>
            <person name="Labutti K."/>
            <person name="Lipzen A."/>
            <person name="Barry K."/>
            <person name="Grigoriev I.V."/>
        </authorList>
    </citation>
    <scope>NUCLEOTIDE SEQUENCE [LARGE SCALE GENOMIC DNA]</scope>
    <source>
        <strain evidence="4">J235TASD1</strain>
    </source>
</reference>
<feature type="compositionally biased region" description="Basic and acidic residues" evidence="1">
    <location>
        <begin position="262"/>
        <end position="271"/>
    </location>
</feature>
<feature type="region of interest" description="Disordered" evidence="1">
    <location>
        <begin position="299"/>
        <end position="351"/>
    </location>
</feature>
<sequence length="441" mass="46727">MSAPHAPPPPGGGSHNGPNPTTSNSNNASQQRNNNGGKHDESWIEVSSHPSSSSVSSIGDEIVTTGLDVRNSYAARRRRLHPRYYTHLTSPPTSPPRGQQQQQHQQATSRPAQGNSSSQDEYDESDSSDDRVLTSSSENITTSPTAAQQGIAARPSEQVFSSDDDEEDDHATTLGRRPSEPFRPQPNAFSHPPSHLAHRHSTSAIPPHHPRPSFAQRSQTRTDREDRGSQNLMSPNYQADNDAALRASLTTLLSVAAAARGRTKETEKQIGERAPPATGSQPVELRLIPESELMGQARAAAPLGQQPQQAQKAATSNPSASRSPTREKTKRSSTPTGSGKSPRATKKKKIAASTDEAFAISPTMMTWMVGAGVVVLVSVVGFGAGYVIGREVGRQETLSSLSAGNTSAMTEGGSCGREVLRSGGGSLKRLRFGGVASSVAV</sequence>
<protein>
    <submittedName>
        <fullName evidence="3">Uncharacterized protein</fullName>
    </submittedName>
</protein>
<proteinExistence type="predicted"/>
<organism evidence="3 4">
    <name type="scientific">Microdochium bolleyi</name>
    <dbReference type="NCBI Taxonomy" id="196109"/>
    <lineage>
        <taxon>Eukaryota</taxon>
        <taxon>Fungi</taxon>
        <taxon>Dikarya</taxon>
        <taxon>Ascomycota</taxon>
        <taxon>Pezizomycotina</taxon>
        <taxon>Sordariomycetes</taxon>
        <taxon>Xylariomycetidae</taxon>
        <taxon>Xylariales</taxon>
        <taxon>Microdochiaceae</taxon>
        <taxon>Microdochium</taxon>
    </lineage>
</organism>
<feature type="compositionally biased region" description="Low complexity" evidence="1">
    <location>
        <begin position="16"/>
        <end position="36"/>
    </location>
</feature>
<gene>
    <name evidence="3" type="ORF">Micbo1qcDRAFT_26983</name>
</gene>
<evidence type="ECO:0000313" key="4">
    <source>
        <dbReference type="Proteomes" id="UP000070501"/>
    </source>
</evidence>
<feature type="region of interest" description="Disordered" evidence="1">
    <location>
        <begin position="258"/>
        <end position="281"/>
    </location>
</feature>
<feature type="compositionally biased region" description="Basic residues" evidence="1">
    <location>
        <begin position="75"/>
        <end position="84"/>
    </location>
</feature>
<feature type="compositionally biased region" description="Polar residues" evidence="1">
    <location>
        <begin position="133"/>
        <end position="148"/>
    </location>
</feature>
<feature type="compositionally biased region" description="Low complexity" evidence="1">
    <location>
        <begin position="96"/>
        <end position="119"/>
    </location>
</feature>
<dbReference type="EMBL" id="KQ964246">
    <property type="protein sequence ID" value="KXJ95518.1"/>
    <property type="molecule type" value="Genomic_DNA"/>
</dbReference>
<keyword evidence="2" id="KW-1133">Transmembrane helix</keyword>
<dbReference type="OrthoDB" id="5413188at2759"/>
<feature type="region of interest" description="Disordered" evidence="1">
    <location>
        <begin position="1"/>
        <end position="239"/>
    </location>
</feature>
<keyword evidence="2" id="KW-0812">Transmembrane</keyword>
<dbReference type="InParanoid" id="A0A136JEI4"/>
<evidence type="ECO:0000256" key="1">
    <source>
        <dbReference type="SAM" id="MobiDB-lite"/>
    </source>
</evidence>
<feature type="compositionally biased region" description="Low complexity" evidence="1">
    <location>
        <begin position="44"/>
        <end position="63"/>
    </location>
</feature>
<feature type="transmembrane region" description="Helical" evidence="2">
    <location>
        <begin position="364"/>
        <end position="388"/>
    </location>
</feature>
<evidence type="ECO:0000256" key="2">
    <source>
        <dbReference type="SAM" id="Phobius"/>
    </source>
</evidence>
<keyword evidence="2" id="KW-0472">Membrane</keyword>
<dbReference type="Proteomes" id="UP000070501">
    <property type="component" value="Unassembled WGS sequence"/>
</dbReference>
<feature type="compositionally biased region" description="Low complexity" evidence="1">
    <location>
        <begin position="299"/>
        <end position="314"/>
    </location>
</feature>
<feature type="compositionally biased region" description="Polar residues" evidence="1">
    <location>
        <begin position="229"/>
        <end position="239"/>
    </location>
</feature>